<sequence length="121" mass="12678">MRHSLRLLLLPALMLPLASAAAQQLDREPAASAVPPRTELPGDRAGPPSDPRRGAPARQAEPRPPVGVGTPPQHAPSTEPPAGHRTMPAPQVPGQRLPQGSEGASNFGQSPIPDVARPDRR</sequence>
<evidence type="ECO:0000313" key="4">
    <source>
        <dbReference type="Proteomes" id="UP000689967"/>
    </source>
</evidence>
<dbReference type="Proteomes" id="UP000689967">
    <property type="component" value="Unassembled WGS sequence"/>
</dbReference>
<evidence type="ECO:0000256" key="2">
    <source>
        <dbReference type="SAM" id="SignalP"/>
    </source>
</evidence>
<name>A0ABS6HEQ4_9PROT</name>
<evidence type="ECO:0008006" key="5">
    <source>
        <dbReference type="Google" id="ProtNLM"/>
    </source>
</evidence>
<feature type="chain" id="PRO_5047173195" description="Translation initiation factor IF-2" evidence="2">
    <location>
        <begin position="23"/>
        <end position="121"/>
    </location>
</feature>
<accession>A0ABS6HEQ4</accession>
<evidence type="ECO:0000256" key="1">
    <source>
        <dbReference type="SAM" id="MobiDB-lite"/>
    </source>
</evidence>
<reference evidence="3 4" key="1">
    <citation type="submission" date="2021-01" db="EMBL/GenBank/DDBJ databases">
        <title>Roseomonas sp. nov, a bacterium isolated from an oil production mixture in Yumen Oilfield.</title>
        <authorList>
            <person name="Wu D."/>
        </authorList>
    </citation>
    <scope>NUCLEOTIDE SEQUENCE [LARGE SCALE GENOMIC DNA]</scope>
    <source>
        <strain evidence="3 4">ROY-5-3</strain>
    </source>
</reference>
<protein>
    <recommendedName>
        <fullName evidence="5">Translation initiation factor IF-2</fullName>
    </recommendedName>
</protein>
<feature type="region of interest" description="Disordered" evidence="1">
    <location>
        <begin position="22"/>
        <end position="121"/>
    </location>
</feature>
<organism evidence="3 4">
    <name type="scientific">Falsiroseomonas oleicola</name>
    <dbReference type="NCBI Taxonomy" id="2801474"/>
    <lineage>
        <taxon>Bacteria</taxon>
        <taxon>Pseudomonadati</taxon>
        <taxon>Pseudomonadota</taxon>
        <taxon>Alphaproteobacteria</taxon>
        <taxon>Acetobacterales</taxon>
        <taxon>Roseomonadaceae</taxon>
        <taxon>Falsiroseomonas</taxon>
    </lineage>
</organism>
<keyword evidence="4" id="KW-1185">Reference proteome</keyword>
<gene>
    <name evidence="3" type="ORF">JJQ90_24060</name>
</gene>
<proteinExistence type="predicted"/>
<keyword evidence="2" id="KW-0732">Signal</keyword>
<dbReference type="EMBL" id="JAERQM010000009">
    <property type="protein sequence ID" value="MBU8546816.1"/>
    <property type="molecule type" value="Genomic_DNA"/>
</dbReference>
<feature type="signal peptide" evidence="2">
    <location>
        <begin position="1"/>
        <end position="22"/>
    </location>
</feature>
<evidence type="ECO:0000313" key="3">
    <source>
        <dbReference type="EMBL" id="MBU8546816.1"/>
    </source>
</evidence>
<dbReference type="RefSeq" id="WP_216878830.1">
    <property type="nucleotide sequence ID" value="NZ_JAERQM010000009.1"/>
</dbReference>
<comment type="caution">
    <text evidence="3">The sequence shown here is derived from an EMBL/GenBank/DDBJ whole genome shotgun (WGS) entry which is preliminary data.</text>
</comment>